<protein>
    <submittedName>
        <fullName evidence="2">Uncharacterized protein</fullName>
    </submittedName>
</protein>
<name>A0AAV5VS69_9BILA</name>
<dbReference type="AlphaFoldDB" id="A0AAV5VS69"/>
<feature type="compositionally biased region" description="Polar residues" evidence="1">
    <location>
        <begin position="53"/>
        <end position="63"/>
    </location>
</feature>
<sequence length="116" mass="12720">MSSSEEMKEVSNSDDVSLKNSPPLPSDDDEIAEDPILSHRPLFSSDVDGTASDVPSGSNNDDISLNPPLHKSIASSSTAQGPIPTMMISCRSDEATGEEKQREIRKKYPVLRDFWR</sequence>
<feature type="compositionally biased region" description="Basic and acidic residues" evidence="1">
    <location>
        <begin position="1"/>
        <end position="11"/>
    </location>
</feature>
<comment type="caution">
    <text evidence="2">The sequence shown here is derived from an EMBL/GenBank/DDBJ whole genome shotgun (WGS) entry which is preliminary data.</text>
</comment>
<dbReference type="Proteomes" id="UP001432322">
    <property type="component" value="Unassembled WGS sequence"/>
</dbReference>
<reference evidence="2" key="1">
    <citation type="submission" date="2023-10" db="EMBL/GenBank/DDBJ databases">
        <title>Genome assembly of Pristionchus species.</title>
        <authorList>
            <person name="Yoshida K."/>
            <person name="Sommer R.J."/>
        </authorList>
    </citation>
    <scope>NUCLEOTIDE SEQUENCE</scope>
    <source>
        <strain evidence="2">RS5133</strain>
    </source>
</reference>
<dbReference type="EMBL" id="BTSY01000004">
    <property type="protein sequence ID" value="GMT22414.1"/>
    <property type="molecule type" value="Genomic_DNA"/>
</dbReference>
<feature type="region of interest" description="Disordered" evidence="1">
    <location>
        <begin position="1"/>
        <end position="85"/>
    </location>
</feature>
<proteinExistence type="predicted"/>
<accession>A0AAV5VS69</accession>
<evidence type="ECO:0000313" key="2">
    <source>
        <dbReference type="EMBL" id="GMT22414.1"/>
    </source>
</evidence>
<evidence type="ECO:0000256" key="1">
    <source>
        <dbReference type="SAM" id="MobiDB-lite"/>
    </source>
</evidence>
<organism evidence="2 3">
    <name type="scientific">Pristionchus fissidentatus</name>
    <dbReference type="NCBI Taxonomy" id="1538716"/>
    <lineage>
        <taxon>Eukaryota</taxon>
        <taxon>Metazoa</taxon>
        <taxon>Ecdysozoa</taxon>
        <taxon>Nematoda</taxon>
        <taxon>Chromadorea</taxon>
        <taxon>Rhabditida</taxon>
        <taxon>Rhabditina</taxon>
        <taxon>Diplogasteromorpha</taxon>
        <taxon>Diplogasteroidea</taxon>
        <taxon>Neodiplogasteridae</taxon>
        <taxon>Pristionchus</taxon>
    </lineage>
</organism>
<gene>
    <name evidence="2" type="ORF">PFISCL1PPCAC_13711</name>
</gene>
<keyword evidence="3" id="KW-1185">Reference proteome</keyword>
<evidence type="ECO:0000313" key="3">
    <source>
        <dbReference type="Proteomes" id="UP001432322"/>
    </source>
</evidence>